<evidence type="ECO:0000256" key="2">
    <source>
        <dbReference type="ARBA" id="ARBA00022741"/>
    </source>
</evidence>
<dbReference type="GO" id="GO:0004674">
    <property type="term" value="F:protein serine/threonine kinase activity"/>
    <property type="evidence" value="ECO:0007669"/>
    <property type="project" value="UniProtKB-KW"/>
</dbReference>
<gene>
    <name evidence="8" type="ORF">G7B40_033940</name>
</gene>
<proteinExistence type="predicted"/>
<evidence type="ECO:0000313" key="8">
    <source>
        <dbReference type="EMBL" id="MDR9899524.1"/>
    </source>
</evidence>
<dbReference type="Pfam" id="PF00069">
    <property type="entry name" value="Pkinase"/>
    <property type="match status" value="2"/>
</dbReference>
<dbReference type="InterPro" id="IPR017441">
    <property type="entry name" value="Protein_kinase_ATP_BS"/>
</dbReference>
<keyword evidence="4 5" id="KW-0067">ATP-binding</keyword>
<feature type="domain" description="Protein kinase" evidence="7">
    <location>
        <begin position="288"/>
        <end position="541"/>
    </location>
</feature>
<dbReference type="AlphaFoldDB" id="A0AAP5MDM2"/>
<keyword evidence="8" id="KW-0723">Serine/threonine-protein kinase</keyword>
<keyword evidence="6" id="KW-0812">Transmembrane</keyword>
<evidence type="ECO:0000256" key="5">
    <source>
        <dbReference type="PROSITE-ProRule" id="PRU10141"/>
    </source>
</evidence>
<name>A0AAP5MDM2_9CYAN</name>
<feature type="transmembrane region" description="Helical" evidence="6">
    <location>
        <begin position="663"/>
        <end position="695"/>
    </location>
</feature>
<feature type="binding site" evidence="5">
    <location>
        <position position="43"/>
    </location>
    <ligand>
        <name>ATP</name>
        <dbReference type="ChEBI" id="CHEBI:30616"/>
    </ligand>
</feature>
<dbReference type="Gene3D" id="1.10.510.10">
    <property type="entry name" value="Transferase(Phosphotransferase) domain 1"/>
    <property type="match status" value="2"/>
</dbReference>
<dbReference type="PANTHER" id="PTHR43289:SF34">
    <property type="entry name" value="SERINE_THREONINE-PROTEIN KINASE YBDM-RELATED"/>
    <property type="match status" value="1"/>
</dbReference>
<keyword evidence="9" id="KW-1185">Reference proteome</keyword>
<dbReference type="CDD" id="cd14014">
    <property type="entry name" value="STKc_PknB_like"/>
    <property type="match status" value="2"/>
</dbReference>
<evidence type="ECO:0000256" key="6">
    <source>
        <dbReference type="SAM" id="Phobius"/>
    </source>
</evidence>
<comment type="caution">
    <text evidence="8">The sequence shown here is derived from an EMBL/GenBank/DDBJ whole genome shotgun (WGS) entry which is preliminary data.</text>
</comment>
<protein>
    <submittedName>
        <fullName evidence="8">Serine/threonine protein kinase</fullName>
    </submittedName>
</protein>
<dbReference type="GO" id="GO:0005524">
    <property type="term" value="F:ATP binding"/>
    <property type="evidence" value="ECO:0007669"/>
    <property type="project" value="UniProtKB-UniRule"/>
</dbReference>
<sequence>MVWSSGKQLQSGKYVIEQILGQGGFGITYKAQHALLNNLVVIKTPNESLKNDPDYPKYVKRFIEEGRRLEKLSQTQHPNIVRVRDLFDEGDAYCLVMDFVEGDSLFNLVKTRGALPIQEAIKYISQIGEALKVVHEAGLVHRDAHPGNIMVQQDGKAVLIDFGIASETAPKTISSKVFVNPAFAPHEQIRGDRKPTLDIYALAASLYYAVTGQLPEASMNRKMYSVQLVPPQQHIPTISDELNQAILKGMELEPENRPQTMQEWLEMLALKQAFVVWTSGFQLHNGKYTVERDIAQGGFGITYLARANSNERVVIKTLNERVQQRPDFAKFQQDFVNEALRLAKCNHPNIVKVCEVFQQGQLWCMVMQYIEGEHLADRVLNQGVLSEPEALGYIRQIGEALTVVHQNGLLHRDVKPANIILRSNPQQAVLIDFGIAREFTQNLTLLHTANLSHCFAPIEQYQSVAKRGAYTDVYALAATLYFVLTKRLPEPAINRANGTLLVEPQKINPSISDRVNRAILKGMEIEPQDRPQLMQEWLELLKEPPQAVQPNQPPQPVGVRSVTPTPHSSVIIPWDYLLRVVLYYSVYSFFLAPWAVPVAVYGSMTLAVDVALGLSIISDEFVPLFFTMAVATAFFRVLCWSPLNVLSGSVYSFLAGVWAPLRFGVAGIAWILAFFLAGFLAFSVGLLTAFPVGLFQRQLSTTFLSKWLRFVIVATTSCLGVGLGWLVYQIFPIFGHH</sequence>
<keyword evidence="6" id="KW-0472">Membrane</keyword>
<dbReference type="SUPFAM" id="SSF56112">
    <property type="entry name" value="Protein kinase-like (PK-like)"/>
    <property type="match status" value="2"/>
</dbReference>
<keyword evidence="2 5" id="KW-0547">Nucleotide-binding</keyword>
<keyword evidence="1" id="KW-0808">Transferase</keyword>
<dbReference type="EMBL" id="JAALHA020000025">
    <property type="protein sequence ID" value="MDR9899524.1"/>
    <property type="molecule type" value="Genomic_DNA"/>
</dbReference>
<dbReference type="InterPro" id="IPR011009">
    <property type="entry name" value="Kinase-like_dom_sf"/>
</dbReference>
<dbReference type="PROSITE" id="PS00108">
    <property type="entry name" value="PROTEIN_KINASE_ST"/>
    <property type="match status" value="1"/>
</dbReference>
<dbReference type="PROSITE" id="PS00107">
    <property type="entry name" value="PROTEIN_KINASE_ATP"/>
    <property type="match status" value="1"/>
</dbReference>
<evidence type="ECO:0000256" key="4">
    <source>
        <dbReference type="ARBA" id="ARBA00022840"/>
    </source>
</evidence>
<accession>A0AAP5MDM2</accession>
<dbReference type="InterPro" id="IPR000719">
    <property type="entry name" value="Prot_kinase_dom"/>
</dbReference>
<dbReference type="PROSITE" id="PS50011">
    <property type="entry name" value="PROTEIN_KINASE_DOM"/>
    <property type="match status" value="2"/>
</dbReference>
<dbReference type="Proteomes" id="UP000667802">
    <property type="component" value="Unassembled WGS sequence"/>
</dbReference>
<feature type="transmembrane region" description="Helical" evidence="6">
    <location>
        <begin position="576"/>
        <end position="592"/>
    </location>
</feature>
<dbReference type="SMART" id="SM00220">
    <property type="entry name" value="S_TKc"/>
    <property type="match status" value="2"/>
</dbReference>
<feature type="domain" description="Protein kinase" evidence="7">
    <location>
        <begin position="14"/>
        <end position="275"/>
    </location>
</feature>
<dbReference type="InterPro" id="IPR008271">
    <property type="entry name" value="Ser/Thr_kinase_AS"/>
</dbReference>
<evidence type="ECO:0000256" key="1">
    <source>
        <dbReference type="ARBA" id="ARBA00022679"/>
    </source>
</evidence>
<organism evidence="8 9">
    <name type="scientific">Aetokthonos hydrillicola Thurmond2011</name>
    <dbReference type="NCBI Taxonomy" id="2712845"/>
    <lineage>
        <taxon>Bacteria</taxon>
        <taxon>Bacillati</taxon>
        <taxon>Cyanobacteriota</taxon>
        <taxon>Cyanophyceae</taxon>
        <taxon>Nostocales</taxon>
        <taxon>Hapalosiphonaceae</taxon>
        <taxon>Aetokthonos</taxon>
    </lineage>
</organism>
<keyword evidence="6" id="KW-1133">Transmembrane helix</keyword>
<dbReference type="PANTHER" id="PTHR43289">
    <property type="entry name" value="MITOGEN-ACTIVATED PROTEIN KINASE KINASE KINASE 20-RELATED"/>
    <property type="match status" value="1"/>
</dbReference>
<reference evidence="9" key="1">
    <citation type="journal article" date="2021" name="Science">
        <title>Hunting the eagle killer: A cyanobacterial neurotoxin causes vacuolar myelinopathy.</title>
        <authorList>
            <person name="Breinlinger S."/>
            <person name="Phillips T.J."/>
            <person name="Haram B.N."/>
            <person name="Mares J."/>
            <person name="Martinez Yerena J.A."/>
            <person name="Hrouzek P."/>
            <person name="Sobotka R."/>
            <person name="Henderson W.M."/>
            <person name="Schmieder P."/>
            <person name="Williams S.M."/>
            <person name="Lauderdale J.D."/>
            <person name="Wilde H.D."/>
            <person name="Gerrin W."/>
            <person name="Kust A."/>
            <person name="Washington J.W."/>
            <person name="Wagner C."/>
            <person name="Geier B."/>
            <person name="Liebeke M."/>
            <person name="Enke H."/>
            <person name="Niedermeyer T.H.J."/>
            <person name="Wilde S.B."/>
        </authorList>
    </citation>
    <scope>NUCLEOTIDE SEQUENCE [LARGE SCALE GENOMIC DNA]</scope>
    <source>
        <strain evidence="9">Thurmond2011</strain>
    </source>
</reference>
<evidence type="ECO:0000256" key="3">
    <source>
        <dbReference type="ARBA" id="ARBA00022777"/>
    </source>
</evidence>
<evidence type="ECO:0000259" key="7">
    <source>
        <dbReference type="PROSITE" id="PS50011"/>
    </source>
</evidence>
<feature type="transmembrane region" description="Helical" evidence="6">
    <location>
        <begin position="707"/>
        <end position="731"/>
    </location>
</feature>
<evidence type="ECO:0000313" key="9">
    <source>
        <dbReference type="Proteomes" id="UP000667802"/>
    </source>
</evidence>
<dbReference type="RefSeq" id="WP_243902428.1">
    <property type="nucleotide sequence ID" value="NZ_CAWQFN010000115.1"/>
</dbReference>
<keyword evidence="3 8" id="KW-0418">Kinase</keyword>